<name>A0A0N5ABU3_9BILA</name>
<protein>
    <submittedName>
        <fullName evidence="2">Uncharacterized protein</fullName>
    </submittedName>
</protein>
<dbReference type="AlphaFoldDB" id="A0A0N5ABU3"/>
<proteinExistence type="predicted"/>
<evidence type="ECO:0000313" key="1">
    <source>
        <dbReference type="Proteomes" id="UP000046393"/>
    </source>
</evidence>
<sequence>MVLKACHTHAGQFYTTAPLAYLSLPYFHGLYKVGARTQLFVSAGTLYQGPPMKMIGFTEIWIITLRPVE</sequence>
<keyword evidence="1" id="KW-1185">Reference proteome</keyword>
<reference evidence="2" key="1">
    <citation type="submission" date="2017-02" db="UniProtKB">
        <authorList>
            <consortium name="WormBaseParasite"/>
        </authorList>
    </citation>
    <scope>IDENTIFICATION</scope>
</reference>
<evidence type="ECO:0000313" key="2">
    <source>
        <dbReference type="WBParaSite" id="SMUV_0000161901-mRNA-1"/>
    </source>
</evidence>
<dbReference type="Proteomes" id="UP000046393">
    <property type="component" value="Unplaced"/>
</dbReference>
<dbReference type="WBParaSite" id="SMUV_0000161901-mRNA-1">
    <property type="protein sequence ID" value="SMUV_0000161901-mRNA-1"/>
    <property type="gene ID" value="SMUV_0000161901"/>
</dbReference>
<organism evidence="1 2">
    <name type="scientific">Syphacia muris</name>
    <dbReference type="NCBI Taxonomy" id="451379"/>
    <lineage>
        <taxon>Eukaryota</taxon>
        <taxon>Metazoa</taxon>
        <taxon>Ecdysozoa</taxon>
        <taxon>Nematoda</taxon>
        <taxon>Chromadorea</taxon>
        <taxon>Rhabditida</taxon>
        <taxon>Spirurina</taxon>
        <taxon>Oxyuridomorpha</taxon>
        <taxon>Oxyuroidea</taxon>
        <taxon>Oxyuridae</taxon>
        <taxon>Syphacia</taxon>
    </lineage>
</organism>
<accession>A0A0N5ABU3</accession>